<protein>
    <recommendedName>
        <fullName evidence="3">Beta-defensin</fullName>
    </recommendedName>
</protein>
<sequence length="111" mass="12577">MHILCNVLQPERHQEKCLRHVKNKRLQIICSLDGHNLYRTMRSVAGFLLVLLAMHGLSNVEASEGKDFIWGCDVFLGFCRIACFVHEKSVGPKNCAEGFVCCIPGVYGRLW</sequence>
<dbReference type="AlphaFoldDB" id="A0A974HXE8"/>
<dbReference type="Proteomes" id="UP000694892">
    <property type="component" value="Chromosome 2S"/>
</dbReference>
<evidence type="ECO:0008006" key="3">
    <source>
        <dbReference type="Google" id="ProtNLM"/>
    </source>
</evidence>
<evidence type="ECO:0000313" key="1">
    <source>
        <dbReference type="EMBL" id="OCT93421.1"/>
    </source>
</evidence>
<dbReference type="EMBL" id="CM004469">
    <property type="protein sequence ID" value="OCT93421.1"/>
    <property type="molecule type" value="Genomic_DNA"/>
</dbReference>
<name>A0A974HXE8_XENLA</name>
<reference evidence="2" key="1">
    <citation type="journal article" date="2016" name="Nature">
        <title>Genome evolution in the allotetraploid frog Xenopus laevis.</title>
        <authorList>
            <person name="Session A.M."/>
            <person name="Uno Y."/>
            <person name="Kwon T."/>
            <person name="Chapman J.A."/>
            <person name="Toyoda A."/>
            <person name="Takahashi S."/>
            <person name="Fukui A."/>
            <person name="Hikosaka A."/>
            <person name="Suzuki A."/>
            <person name="Kondo M."/>
            <person name="van Heeringen S.J."/>
            <person name="Quigley I."/>
            <person name="Heinz S."/>
            <person name="Ogino H."/>
            <person name="Ochi H."/>
            <person name="Hellsten U."/>
            <person name="Lyons J.B."/>
            <person name="Simakov O."/>
            <person name="Putnam N."/>
            <person name="Stites J."/>
            <person name="Kuroki Y."/>
            <person name="Tanaka T."/>
            <person name="Michiue T."/>
            <person name="Watanabe M."/>
            <person name="Bogdanovic O."/>
            <person name="Lister R."/>
            <person name="Georgiou G."/>
            <person name="Paranjpe S.S."/>
            <person name="van Kruijsbergen I."/>
            <person name="Shu S."/>
            <person name="Carlson J."/>
            <person name="Kinoshita T."/>
            <person name="Ohta Y."/>
            <person name="Mawaribuchi S."/>
            <person name="Jenkins J."/>
            <person name="Grimwood J."/>
            <person name="Schmutz J."/>
            <person name="Mitros T."/>
            <person name="Mozaffari S.V."/>
            <person name="Suzuki Y."/>
            <person name="Haramoto Y."/>
            <person name="Yamamoto T.S."/>
            <person name="Takagi C."/>
            <person name="Heald R."/>
            <person name="Miller K."/>
            <person name="Haudenschild C."/>
            <person name="Kitzman J."/>
            <person name="Nakayama T."/>
            <person name="Izutsu Y."/>
            <person name="Robert J."/>
            <person name="Fortriede J."/>
            <person name="Burns K."/>
            <person name="Lotay V."/>
            <person name="Karimi K."/>
            <person name="Yasuoka Y."/>
            <person name="Dichmann D.S."/>
            <person name="Flajnik M.F."/>
            <person name="Houston D.W."/>
            <person name="Shendure J."/>
            <person name="DuPasquier L."/>
            <person name="Vize P.D."/>
            <person name="Zorn A.M."/>
            <person name="Ito M."/>
            <person name="Marcotte E.M."/>
            <person name="Wallingford J.B."/>
            <person name="Ito Y."/>
            <person name="Asashima M."/>
            <person name="Ueno N."/>
            <person name="Matsuda Y."/>
            <person name="Veenstra G.J."/>
            <person name="Fujiyama A."/>
            <person name="Harland R.M."/>
            <person name="Taira M."/>
            <person name="Rokhsar D.S."/>
        </authorList>
    </citation>
    <scope>NUCLEOTIDE SEQUENCE [LARGE SCALE GENOMIC DNA]</scope>
    <source>
        <strain evidence="2">J</strain>
    </source>
</reference>
<evidence type="ECO:0000313" key="2">
    <source>
        <dbReference type="Proteomes" id="UP000694892"/>
    </source>
</evidence>
<organism evidence="1 2">
    <name type="scientific">Xenopus laevis</name>
    <name type="common">African clawed frog</name>
    <dbReference type="NCBI Taxonomy" id="8355"/>
    <lineage>
        <taxon>Eukaryota</taxon>
        <taxon>Metazoa</taxon>
        <taxon>Chordata</taxon>
        <taxon>Craniata</taxon>
        <taxon>Vertebrata</taxon>
        <taxon>Euteleostomi</taxon>
        <taxon>Amphibia</taxon>
        <taxon>Batrachia</taxon>
        <taxon>Anura</taxon>
        <taxon>Pipoidea</taxon>
        <taxon>Pipidae</taxon>
        <taxon>Xenopodinae</taxon>
        <taxon>Xenopus</taxon>
        <taxon>Xenopus</taxon>
    </lineage>
</organism>
<accession>A0A974HXE8</accession>
<gene>
    <name evidence="1" type="ORF">XELAEV_18016490mg</name>
</gene>
<proteinExistence type="predicted"/>